<evidence type="ECO:0000313" key="2">
    <source>
        <dbReference type="EMBL" id="PLR09244.1"/>
    </source>
</evidence>
<organism evidence="2 3">
    <name type="scientific">Caulobacter flavus</name>
    <dbReference type="NCBI Taxonomy" id="1679497"/>
    <lineage>
        <taxon>Bacteria</taxon>
        <taxon>Pseudomonadati</taxon>
        <taxon>Pseudomonadota</taxon>
        <taxon>Alphaproteobacteria</taxon>
        <taxon>Caulobacterales</taxon>
        <taxon>Caulobacteraceae</taxon>
        <taxon>Caulobacter</taxon>
    </lineage>
</organism>
<name>A0A2N5CQ14_9CAUL</name>
<proteinExistence type="predicted"/>
<evidence type="ECO:0000256" key="1">
    <source>
        <dbReference type="SAM" id="MobiDB-lite"/>
    </source>
</evidence>
<comment type="caution">
    <text evidence="2">The sequence shown here is derived from an EMBL/GenBank/DDBJ whole genome shotgun (WGS) entry which is preliminary data.</text>
</comment>
<feature type="region of interest" description="Disordered" evidence="1">
    <location>
        <begin position="65"/>
        <end position="91"/>
    </location>
</feature>
<accession>A0A2N5CQ14</accession>
<protein>
    <submittedName>
        <fullName evidence="2">Uncharacterized protein</fullName>
    </submittedName>
</protein>
<evidence type="ECO:0000313" key="3">
    <source>
        <dbReference type="Proteomes" id="UP000234483"/>
    </source>
</evidence>
<dbReference type="Proteomes" id="UP000234483">
    <property type="component" value="Unassembled WGS sequence"/>
</dbReference>
<reference evidence="2 3" key="1">
    <citation type="submission" date="2017-12" db="EMBL/GenBank/DDBJ databases">
        <title>The genome sequence of Caulobacter flavus CGMCC1 15093.</title>
        <authorList>
            <person name="Gao J."/>
            <person name="Mao X."/>
            <person name="Sun J."/>
        </authorList>
    </citation>
    <scope>NUCLEOTIDE SEQUENCE [LARGE SCALE GENOMIC DNA]</scope>
    <source>
        <strain evidence="2 3">CGMCC1 15093</strain>
    </source>
</reference>
<sequence>MMEHRRGQGALPMKLDLRRAIGTRHIEGGFVTACLVEPDEGAPVANDVQSARGRQRCEVVVIAGNLDGDQPPSGGKSSLGYENEYRTSGVK</sequence>
<dbReference type="EMBL" id="PJRQ01000040">
    <property type="protein sequence ID" value="PLR09244.1"/>
    <property type="molecule type" value="Genomic_DNA"/>
</dbReference>
<dbReference type="AlphaFoldDB" id="A0A2N5CQ14"/>
<gene>
    <name evidence="2" type="ORF">CFHF_19100</name>
</gene>